<evidence type="ECO:0000256" key="1">
    <source>
        <dbReference type="SAM" id="MobiDB-lite"/>
    </source>
</evidence>
<evidence type="ECO:0000313" key="2">
    <source>
        <dbReference type="EMBL" id="GAA2938579.1"/>
    </source>
</evidence>
<feature type="region of interest" description="Disordered" evidence="1">
    <location>
        <begin position="98"/>
        <end position="142"/>
    </location>
</feature>
<proteinExistence type="predicted"/>
<dbReference type="Proteomes" id="UP001500403">
    <property type="component" value="Unassembled WGS sequence"/>
</dbReference>
<reference evidence="2 3" key="1">
    <citation type="journal article" date="2019" name="Int. J. Syst. Evol. Microbiol.">
        <title>The Global Catalogue of Microorganisms (GCM) 10K type strain sequencing project: providing services to taxonomists for standard genome sequencing and annotation.</title>
        <authorList>
            <consortium name="The Broad Institute Genomics Platform"/>
            <consortium name="The Broad Institute Genome Sequencing Center for Infectious Disease"/>
            <person name="Wu L."/>
            <person name="Ma J."/>
        </authorList>
    </citation>
    <scope>NUCLEOTIDE SEQUENCE [LARGE SCALE GENOMIC DNA]</scope>
    <source>
        <strain evidence="2 3">JCM 9088</strain>
    </source>
</reference>
<keyword evidence="3" id="KW-1185">Reference proteome</keyword>
<evidence type="ECO:0000313" key="3">
    <source>
        <dbReference type="Proteomes" id="UP001500403"/>
    </source>
</evidence>
<sequence>MEVGRPDKSTRDNLLDLGDRHLARIASVRDDQRQVRVLTERGHREAKKPLEPKGIRVPALREEEYDPDTGELLAGGYGDHAAAVTPTAAEVAREQAAMRLASDDDRGQEPGKHRRGLFRTAADPAVLKRGRSPSGRRESLWGHSASTLKPNFDHKVCLEPLDHHVKYVVVC</sequence>
<organism evidence="2 3">
    <name type="scientific">Streptomyces enissocaesilis</name>
    <dbReference type="NCBI Taxonomy" id="332589"/>
    <lineage>
        <taxon>Bacteria</taxon>
        <taxon>Bacillati</taxon>
        <taxon>Actinomycetota</taxon>
        <taxon>Actinomycetes</taxon>
        <taxon>Kitasatosporales</taxon>
        <taxon>Streptomycetaceae</taxon>
        <taxon>Streptomyces</taxon>
        <taxon>Streptomyces rochei group</taxon>
    </lineage>
</organism>
<dbReference type="EMBL" id="BAAAUD010000023">
    <property type="protein sequence ID" value="GAA2938579.1"/>
    <property type="molecule type" value="Genomic_DNA"/>
</dbReference>
<name>A0ABN3X8G1_9ACTN</name>
<comment type="caution">
    <text evidence="2">The sequence shown here is derived from an EMBL/GenBank/DDBJ whole genome shotgun (WGS) entry which is preliminary data.</text>
</comment>
<gene>
    <name evidence="2" type="ORF">GCM10010446_24960</name>
</gene>
<feature type="compositionally biased region" description="Basic and acidic residues" evidence="1">
    <location>
        <begin position="101"/>
        <end position="111"/>
    </location>
</feature>
<accession>A0ABN3X8G1</accession>
<protein>
    <submittedName>
        <fullName evidence="2">Uncharacterized protein</fullName>
    </submittedName>
</protein>